<sequence length="198" mass="22007">MQAMKEKEGEPSSWRRLRLGGEEMKNGHMGDLSRKRLWLPSGMAGGGEFLLRGSCPETYLKGKKVDTFGEEGRFLGRSIFEPLLANLVKGGRNGEAVAHGGLLSKEEEKCLPIILYSKEVLRAKSFLDFMKKHCLVYDGCITINREGEICLNLTAYRLELKPKDLSDIGPTVANLHLTLLTDVLVEGTRLDKGTVIKN</sequence>
<dbReference type="Proteomes" id="UP001367508">
    <property type="component" value="Unassembled WGS sequence"/>
</dbReference>
<gene>
    <name evidence="1" type="ORF">VNO77_03328</name>
</gene>
<protein>
    <submittedName>
        <fullName evidence="1">Uncharacterized protein</fullName>
    </submittedName>
</protein>
<dbReference type="AlphaFoldDB" id="A0AAN9R817"/>
<dbReference type="EMBL" id="JAYMYQ010000001">
    <property type="protein sequence ID" value="KAK7361279.1"/>
    <property type="molecule type" value="Genomic_DNA"/>
</dbReference>
<evidence type="ECO:0000313" key="1">
    <source>
        <dbReference type="EMBL" id="KAK7361279.1"/>
    </source>
</evidence>
<keyword evidence="2" id="KW-1185">Reference proteome</keyword>
<comment type="caution">
    <text evidence="1">The sequence shown here is derived from an EMBL/GenBank/DDBJ whole genome shotgun (WGS) entry which is preliminary data.</text>
</comment>
<name>A0AAN9R817_CANGL</name>
<accession>A0AAN9R817</accession>
<evidence type="ECO:0000313" key="2">
    <source>
        <dbReference type="Proteomes" id="UP001367508"/>
    </source>
</evidence>
<organism evidence="1 2">
    <name type="scientific">Canavalia gladiata</name>
    <name type="common">Sword bean</name>
    <name type="synonym">Dolichos gladiatus</name>
    <dbReference type="NCBI Taxonomy" id="3824"/>
    <lineage>
        <taxon>Eukaryota</taxon>
        <taxon>Viridiplantae</taxon>
        <taxon>Streptophyta</taxon>
        <taxon>Embryophyta</taxon>
        <taxon>Tracheophyta</taxon>
        <taxon>Spermatophyta</taxon>
        <taxon>Magnoliopsida</taxon>
        <taxon>eudicotyledons</taxon>
        <taxon>Gunneridae</taxon>
        <taxon>Pentapetalae</taxon>
        <taxon>rosids</taxon>
        <taxon>fabids</taxon>
        <taxon>Fabales</taxon>
        <taxon>Fabaceae</taxon>
        <taxon>Papilionoideae</taxon>
        <taxon>50 kb inversion clade</taxon>
        <taxon>NPAAA clade</taxon>
        <taxon>indigoferoid/millettioid clade</taxon>
        <taxon>Phaseoleae</taxon>
        <taxon>Canavalia</taxon>
    </lineage>
</organism>
<proteinExistence type="predicted"/>
<reference evidence="1 2" key="1">
    <citation type="submission" date="2024-01" db="EMBL/GenBank/DDBJ databases">
        <title>The genomes of 5 underutilized Papilionoideae crops provide insights into root nodulation and disease resistanc.</title>
        <authorList>
            <person name="Jiang F."/>
        </authorList>
    </citation>
    <scope>NUCLEOTIDE SEQUENCE [LARGE SCALE GENOMIC DNA]</scope>
    <source>
        <strain evidence="1">LVBAO_FW01</strain>
        <tissue evidence="1">Leaves</tissue>
    </source>
</reference>